<gene>
    <name evidence="1" type="ORF">CS347_07560</name>
</gene>
<dbReference type="Gene3D" id="3.40.50.2000">
    <property type="entry name" value="Glycogen Phosphorylase B"/>
    <property type="match status" value="1"/>
</dbReference>
<dbReference type="EMBL" id="CP024172">
    <property type="protein sequence ID" value="AZW16631.1"/>
    <property type="molecule type" value="Genomic_DNA"/>
</dbReference>
<proteinExistence type="predicted"/>
<evidence type="ECO:0000313" key="2">
    <source>
        <dbReference type="Proteomes" id="UP000282741"/>
    </source>
</evidence>
<dbReference type="Proteomes" id="UP000282741">
    <property type="component" value="Chromosome"/>
</dbReference>
<organism evidence="1 2">
    <name type="scientific">Bordetella hinzii</name>
    <dbReference type="NCBI Taxonomy" id="103855"/>
    <lineage>
        <taxon>Bacteria</taxon>
        <taxon>Pseudomonadati</taxon>
        <taxon>Pseudomonadota</taxon>
        <taxon>Betaproteobacteria</taxon>
        <taxon>Burkholderiales</taxon>
        <taxon>Alcaligenaceae</taxon>
        <taxon>Bordetella</taxon>
    </lineage>
</organism>
<dbReference type="AlphaFoldDB" id="A0AAN1VF82"/>
<dbReference type="RefSeq" id="WP_032979226.1">
    <property type="nucleotide sequence ID" value="NZ_CP012077.1"/>
</dbReference>
<sequence length="373" mass="42835">MLKVLHSPVNIGNQPWALSRAERELGCKSDVVVNYGTWVGFPHDRCLSAYGKKGRVDTLRRAGFAMSAPLRYDVLHYYFGRTLMCWDDRGLRDDKWYMDLRLARRLGRRTFMTLQGCDVRLARKSDQRNTVTMCRQGACGAYEACVSSYDEQREWLVDNILPQLDGVFFLNPELGHSLKGGGSFLPYATVDWRDFQPIPPSTEGVIRIVHAPSDTGIKGTPLIEAAIEKLKERFPIEYIQVHGKTHDEAMALYRSADIAIDQVLLGWYGAFAVEMMVMGKPVMCYIREEDLGFIPPQMNDEMALLRVHPHSLEEDIARILEQRAQWPEWSRRSRQYVIDWHDPRRIAAAMLNTYQSKGFEFDLQAVRASAPRE</sequence>
<accession>A0AAN1VF82</accession>
<evidence type="ECO:0000313" key="1">
    <source>
        <dbReference type="EMBL" id="AZW16631.1"/>
    </source>
</evidence>
<protein>
    <recommendedName>
        <fullName evidence="3">Glycosyltransferase</fullName>
    </recommendedName>
</protein>
<name>A0AAN1VF82_9BORD</name>
<reference evidence="2" key="1">
    <citation type="submission" date="2017-10" db="EMBL/GenBank/DDBJ databases">
        <title>Whole genome sequencing of various Bordetella species.</title>
        <authorList>
            <person name="Weigand M.R."/>
            <person name="Loparev V."/>
            <person name="Peng Y."/>
            <person name="Bowden K.E."/>
            <person name="Tondella M.L."/>
            <person name="Williams M.M."/>
        </authorList>
    </citation>
    <scope>NUCLEOTIDE SEQUENCE [LARGE SCALE GENOMIC DNA]</scope>
    <source>
        <strain evidence="2">H720</strain>
    </source>
</reference>
<dbReference type="GeneID" id="92996171"/>
<evidence type="ECO:0008006" key="3">
    <source>
        <dbReference type="Google" id="ProtNLM"/>
    </source>
</evidence>
<dbReference type="SUPFAM" id="SSF53756">
    <property type="entry name" value="UDP-Glycosyltransferase/glycogen phosphorylase"/>
    <property type="match status" value="1"/>
</dbReference>